<dbReference type="KEGG" id="pseo:OM33_05900"/>
<keyword evidence="7 14" id="KW-0812">Transmembrane</keyword>
<dbReference type="Proteomes" id="UP000030341">
    <property type="component" value="Chromosome 1"/>
</dbReference>
<dbReference type="PANTHER" id="PTHR45528">
    <property type="entry name" value="SENSOR HISTIDINE KINASE CPXA"/>
    <property type="match status" value="1"/>
</dbReference>
<evidence type="ECO:0000256" key="9">
    <source>
        <dbReference type="ARBA" id="ARBA00022777"/>
    </source>
</evidence>
<feature type="domain" description="Histidine kinase" evidence="15">
    <location>
        <begin position="492"/>
        <end position="703"/>
    </location>
</feature>
<reference evidence="17 18" key="1">
    <citation type="submission" date="2014-11" db="EMBL/GenBank/DDBJ databases">
        <title>Complete Genome Sequence of Pseudoalteromonas sp. Strain OCN003 Isolated from Kaneohe Bay, Oahu, Hawaii.</title>
        <authorList>
            <person name="Beurmann S."/>
            <person name="Videau P."/>
            <person name="Ushijima B."/>
            <person name="Smith A.M."/>
            <person name="Aeby G.S."/>
            <person name="Callahan S.M."/>
            <person name="Belcaid M."/>
        </authorList>
    </citation>
    <scope>NUCLEOTIDE SEQUENCE [LARGE SCALE GENOMIC DNA]</scope>
    <source>
        <strain evidence="17 18">OCN003</strain>
    </source>
</reference>
<evidence type="ECO:0000259" key="15">
    <source>
        <dbReference type="PROSITE" id="PS50109"/>
    </source>
</evidence>
<dbReference type="SUPFAM" id="SSF47384">
    <property type="entry name" value="Homodimeric domain of signal transducing histidine kinase"/>
    <property type="match status" value="1"/>
</dbReference>
<keyword evidence="12" id="KW-0902">Two-component regulatory system</keyword>
<evidence type="ECO:0000256" key="5">
    <source>
        <dbReference type="ARBA" id="ARBA00022553"/>
    </source>
</evidence>
<dbReference type="Gene3D" id="6.10.340.10">
    <property type="match status" value="1"/>
</dbReference>
<dbReference type="CDD" id="cd00075">
    <property type="entry name" value="HATPase"/>
    <property type="match status" value="1"/>
</dbReference>
<comment type="catalytic activity">
    <reaction evidence="1">
        <text>ATP + protein L-histidine = ADP + protein N-phospho-L-histidine.</text>
        <dbReference type="EC" id="2.7.13.3"/>
    </reaction>
</comment>
<dbReference type="eggNOG" id="COG2205">
    <property type="taxonomic scope" value="Bacteria"/>
</dbReference>
<dbReference type="CDD" id="cd00082">
    <property type="entry name" value="HisKA"/>
    <property type="match status" value="1"/>
</dbReference>
<dbReference type="Gene3D" id="1.10.287.130">
    <property type="match status" value="1"/>
</dbReference>
<dbReference type="HOGENOM" id="CLU_382958_0_0_6"/>
<protein>
    <recommendedName>
        <fullName evidence="3">histidine kinase</fullName>
        <ecNumber evidence="3">2.7.13.3</ecNumber>
    </recommendedName>
</protein>
<evidence type="ECO:0000256" key="7">
    <source>
        <dbReference type="ARBA" id="ARBA00022692"/>
    </source>
</evidence>
<dbReference type="Pfam" id="PF02518">
    <property type="entry name" value="HATPase_c"/>
    <property type="match status" value="1"/>
</dbReference>
<comment type="subcellular location">
    <subcellularLocation>
        <location evidence="2">Cell membrane</location>
        <topology evidence="2">Multi-pass membrane protein</topology>
    </subcellularLocation>
</comment>
<feature type="transmembrane region" description="Helical" evidence="14">
    <location>
        <begin position="409"/>
        <end position="431"/>
    </location>
</feature>
<dbReference type="NCBIfam" id="TIGR03785">
    <property type="entry name" value="marine_sort_HK"/>
    <property type="match status" value="1"/>
</dbReference>
<dbReference type="InterPro" id="IPR036890">
    <property type="entry name" value="HATPase_C_sf"/>
</dbReference>
<evidence type="ECO:0000256" key="10">
    <source>
        <dbReference type="ARBA" id="ARBA00022840"/>
    </source>
</evidence>
<dbReference type="InterPro" id="IPR036097">
    <property type="entry name" value="HisK_dim/P_sf"/>
</dbReference>
<dbReference type="GO" id="GO:0005886">
    <property type="term" value="C:plasma membrane"/>
    <property type="evidence" value="ECO:0007669"/>
    <property type="project" value="UniProtKB-SubCell"/>
</dbReference>
<proteinExistence type="predicted"/>
<gene>
    <name evidence="17" type="ORF">OM33_05900</name>
</gene>
<dbReference type="InterPro" id="IPR003660">
    <property type="entry name" value="HAMP_dom"/>
</dbReference>
<dbReference type="PROSITE" id="PS50885">
    <property type="entry name" value="HAMP"/>
    <property type="match status" value="1"/>
</dbReference>
<dbReference type="InterPro" id="IPR003661">
    <property type="entry name" value="HisK_dim/P_dom"/>
</dbReference>
<keyword evidence="9 17" id="KW-0418">Kinase</keyword>
<keyword evidence="10" id="KW-0067">ATP-binding</keyword>
<evidence type="ECO:0000256" key="3">
    <source>
        <dbReference type="ARBA" id="ARBA00012438"/>
    </source>
</evidence>
<dbReference type="InterPro" id="IPR022510">
    <property type="entry name" value="Sortase_His-kinase"/>
</dbReference>
<dbReference type="PANTHER" id="PTHR45528:SF1">
    <property type="entry name" value="SENSOR HISTIDINE KINASE CPXA"/>
    <property type="match status" value="1"/>
</dbReference>
<keyword evidence="6" id="KW-0808">Transferase</keyword>
<dbReference type="Gene3D" id="2.60.40.1190">
    <property type="match status" value="1"/>
</dbReference>
<keyword evidence="4" id="KW-1003">Cell membrane</keyword>
<dbReference type="GO" id="GO:0005524">
    <property type="term" value="F:ATP binding"/>
    <property type="evidence" value="ECO:0007669"/>
    <property type="project" value="UniProtKB-KW"/>
</dbReference>
<accession>A0A0A7EDN2</accession>
<sequence length="703" mass="78812">MRIGLRTKVVVLSSFLLLLPWLGHQYVAEMENFLRLGQEKNLVATSRALATALHDRPKLFDSQASFLDSVEKGRDLYAYNIVGPIQLDGKLQEWQPYLPLVWHYGDAYLTQDKNAHSDADISFKHMVGKYNNYLYAQFSVTDDDVVLRGKNTISLERNDHLKIAFTNAEGVVKTYLISTTQAGWVNAFDAETKIPFNQIQGYFRLTEQGYNIELRLPLSLLGNKLGFAILDKDQGEDELTEIATSNLSELQSLGSILVPSPEIEEIIKGMARAGSRVFVVDQHRRVLADAGNIKNADGGWGDTIKKRKSSRWEQFEEEYLHPIYYKILTRPATEFTDITRDVAALDGSHINAALDGHAKSTWRLTPDQKAVILSAAYPIWIDDKVMGAVIAEETTNGIREIRNKAFEKLFNVILAIMLIGTLSLFLFASIISTRIRRLRDAAEKAIDAQGRVTGKIEKQFSSDEIGDLSRSFANIVNRLGGYTHYLENMSSRLSHELRTPVAVVRSSLESLELQNTDEPSQKYIARAKEGVARLNKILTTMSEATRLEHAIENSQKELFDLSEVINGCLQGYTLAYPNKQFKLALSEETFKLNGVPEFIAQLLDKLISNAVDFAEPETAIEVNYTTQNNKAQFSIFNAGPALPSDMANHIFDSMVSVRESSKQKEPHLGLGLYMARLICEFHGASITANNKDGGVEFLVSFEH</sequence>
<dbReference type="SUPFAM" id="SSF55874">
    <property type="entry name" value="ATPase domain of HSP90 chaperone/DNA topoisomerase II/histidine kinase"/>
    <property type="match status" value="1"/>
</dbReference>
<dbReference type="EMBL" id="CP009888">
    <property type="protein sequence ID" value="AIY64729.1"/>
    <property type="molecule type" value="Genomic_DNA"/>
</dbReference>
<dbReference type="InterPro" id="IPR003594">
    <property type="entry name" value="HATPase_dom"/>
</dbReference>
<dbReference type="CDD" id="cd06225">
    <property type="entry name" value="HAMP"/>
    <property type="match status" value="1"/>
</dbReference>
<dbReference type="Pfam" id="PF00512">
    <property type="entry name" value="HisKA"/>
    <property type="match status" value="1"/>
</dbReference>
<dbReference type="Gene3D" id="3.30.565.10">
    <property type="entry name" value="Histidine kinase-like ATPase, C-terminal domain"/>
    <property type="match status" value="1"/>
</dbReference>
<evidence type="ECO:0000256" key="6">
    <source>
        <dbReference type="ARBA" id="ARBA00022679"/>
    </source>
</evidence>
<dbReference type="RefSeq" id="WP_038639929.1">
    <property type="nucleotide sequence ID" value="NZ_CP009888.1"/>
</dbReference>
<keyword evidence="5" id="KW-0597">Phosphoprotein</keyword>
<dbReference type="OrthoDB" id="6735159at2"/>
<keyword evidence="18" id="KW-1185">Reference proteome</keyword>
<feature type="domain" description="HAMP" evidence="16">
    <location>
        <begin position="429"/>
        <end position="484"/>
    </location>
</feature>
<dbReference type="CDD" id="cd09622">
    <property type="entry name" value="CBM9_like_HisKa"/>
    <property type="match status" value="1"/>
</dbReference>
<organism evidence="17 18">
    <name type="scientific">Pseudoalteromonas piratica</name>
    <dbReference type="NCBI Taxonomy" id="1348114"/>
    <lineage>
        <taxon>Bacteria</taxon>
        <taxon>Pseudomonadati</taxon>
        <taxon>Pseudomonadota</taxon>
        <taxon>Gammaproteobacteria</taxon>
        <taxon>Alteromonadales</taxon>
        <taxon>Pseudoalteromonadaceae</taxon>
        <taxon>Pseudoalteromonas</taxon>
    </lineage>
</organism>
<evidence type="ECO:0000256" key="2">
    <source>
        <dbReference type="ARBA" id="ARBA00004651"/>
    </source>
</evidence>
<keyword evidence="11 14" id="KW-1133">Transmembrane helix</keyword>
<dbReference type="GO" id="GO:0000155">
    <property type="term" value="F:phosphorelay sensor kinase activity"/>
    <property type="evidence" value="ECO:0007669"/>
    <property type="project" value="InterPro"/>
</dbReference>
<dbReference type="AlphaFoldDB" id="A0A0A7EDN2"/>
<dbReference type="InterPro" id="IPR005467">
    <property type="entry name" value="His_kinase_dom"/>
</dbReference>
<evidence type="ECO:0000259" key="16">
    <source>
        <dbReference type="PROSITE" id="PS50885"/>
    </source>
</evidence>
<evidence type="ECO:0000256" key="11">
    <source>
        <dbReference type="ARBA" id="ARBA00022989"/>
    </source>
</evidence>
<evidence type="ECO:0000256" key="13">
    <source>
        <dbReference type="ARBA" id="ARBA00023136"/>
    </source>
</evidence>
<evidence type="ECO:0000256" key="8">
    <source>
        <dbReference type="ARBA" id="ARBA00022741"/>
    </source>
</evidence>
<evidence type="ECO:0000256" key="1">
    <source>
        <dbReference type="ARBA" id="ARBA00000085"/>
    </source>
</evidence>
<dbReference type="SMART" id="SM00387">
    <property type="entry name" value="HATPase_c"/>
    <property type="match status" value="1"/>
</dbReference>
<evidence type="ECO:0000313" key="17">
    <source>
        <dbReference type="EMBL" id="AIY64729.1"/>
    </source>
</evidence>
<evidence type="ECO:0000256" key="4">
    <source>
        <dbReference type="ARBA" id="ARBA00022475"/>
    </source>
</evidence>
<dbReference type="EC" id="2.7.13.3" evidence="3"/>
<evidence type="ECO:0000313" key="18">
    <source>
        <dbReference type="Proteomes" id="UP000030341"/>
    </source>
</evidence>
<dbReference type="SUPFAM" id="SSF49344">
    <property type="entry name" value="CBD9-like"/>
    <property type="match status" value="1"/>
</dbReference>
<keyword evidence="13 14" id="KW-0472">Membrane</keyword>
<dbReference type="STRING" id="1348114.OM33_05900"/>
<dbReference type="PROSITE" id="PS50109">
    <property type="entry name" value="HIS_KIN"/>
    <property type="match status" value="1"/>
</dbReference>
<evidence type="ECO:0000256" key="12">
    <source>
        <dbReference type="ARBA" id="ARBA00023012"/>
    </source>
</evidence>
<name>A0A0A7EDN2_9GAMM</name>
<dbReference type="SMART" id="SM00388">
    <property type="entry name" value="HisKA"/>
    <property type="match status" value="1"/>
</dbReference>
<evidence type="ECO:0000256" key="14">
    <source>
        <dbReference type="SAM" id="Phobius"/>
    </source>
</evidence>
<keyword evidence="8" id="KW-0547">Nucleotide-binding</keyword>
<dbReference type="InterPro" id="IPR050398">
    <property type="entry name" value="HssS/ArlS-like"/>
</dbReference>